<dbReference type="SUPFAM" id="SSF81301">
    <property type="entry name" value="Nucleotidyltransferase"/>
    <property type="match status" value="1"/>
</dbReference>
<dbReference type="PANTHER" id="PTHR41773">
    <property type="entry name" value="GTP PYROPHOSPHATASE-RELATED"/>
    <property type="match status" value="1"/>
</dbReference>
<dbReference type="RefSeq" id="WP_138489259.1">
    <property type="nucleotide sequence ID" value="NZ_CP040558.1"/>
</dbReference>
<protein>
    <recommendedName>
        <fullName evidence="2">RelA/SpoT domain-containing protein</fullName>
    </recommendedName>
</protein>
<dbReference type="Gene3D" id="3.30.460.10">
    <property type="entry name" value="Beta Polymerase, domain 2"/>
    <property type="match status" value="1"/>
</dbReference>
<dbReference type="InterPro" id="IPR007685">
    <property type="entry name" value="RelA_SpoT"/>
</dbReference>
<name>A0A4P9J1L0_9GAMM</name>
<dbReference type="AlphaFoldDB" id="A0A4P9J1L0"/>
<feature type="domain" description="RelA/SpoT" evidence="2">
    <location>
        <begin position="68"/>
        <end position="211"/>
    </location>
</feature>
<dbReference type="InterPro" id="IPR043519">
    <property type="entry name" value="NT_sf"/>
</dbReference>
<dbReference type="Proteomes" id="UP000310065">
    <property type="component" value="Chromosome L1"/>
</dbReference>
<accession>A0A4P9J1L0</accession>
<dbReference type="Pfam" id="PF04607">
    <property type="entry name" value="RelA_SpoT"/>
    <property type="match status" value="1"/>
</dbReference>
<evidence type="ECO:0000256" key="1">
    <source>
        <dbReference type="SAM" id="Coils"/>
    </source>
</evidence>
<organism evidence="3 4">
    <name type="scientific">Pseudoalteromonas distincta</name>
    <dbReference type="NCBI Taxonomy" id="77608"/>
    <lineage>
        <taxon>Bacteria</taxon>
        <taxon>Pseudomonadati</taxon>
        <taxon>Pseudomonadota</taxon>
        <taxon>Gammaproteobacteria</taxon>
        <taxon>Alteromonadales</taxon>
        <taxon>Pseudoalteromonadaceae</taxon>
        <taxon>Pseudoalteromonas</taxon>
    </lineage>
</organism>
<dbReference type="CDD" id="cd05399">
    <property type="entry name" value="NT_Rel-Spo_like"/>
    <property type="match status" value="1"/>
</dbReference>
<dbReference type="GeneID" id="88775674"/>
<sequence length="342" mass="39850">MNIAEMELDVFLSRHNITAEDFEKCELDWELIQAIGADHQSKVQGLEDLADSYAKKIQSFNNVHSVRWRIKDPEHLMVKIIRKTTKDSGYYKEKYLAISVENYFNEITDLIGIRALHLFKQDCFEIIDSLDETWEKKENITVYIRKGDQDDDFSDWNVEHHKAGYRSIHFIFSDKPYKKLEVCTEVQVRTIFEEGWSEIDHKIRYPNFSDNQDIATFLNIFNRLAGSADEMGSFVKALSTMIQDRDAEVKKLENENTKHKDKITELLDELKEKTKSPEVSKLVSNLETELVASNIYSYMHNSANLNSIVKSGKDMANAFQSFNKYKSVVDQITEMSNLKRNL</sequence>
<feature type="coiled-coil region" evidence="1">
    <location>
        <begin position="235"/>
        <end position="276"/>
    </location>
</feature>
<proteinExistence type="predicted"/>
<evidence type="ECO:0000259" key="2">
    <source>
        <dbReference type="SMART" id="SM00954"/>
    </source>
</evidence>
<dbReference type="PANTHER" id="PTHR41773:SF1">
    <property type="entry name" value="RELA_SPOT DOMAIN-CONTAINING PROTEIN"/>
    <property type="match status" value="1"/>
</dbReference>
<dbReference type="GO" id="GO:0015969">
    <property type="term" value="P:guanosine tetraphosphate metabolic process"/>
    <property type="evidence" value="ECO:0007669"/>
    <property type="project" value="InterPro"/>
</dbReference>
<evidence type="ECO:0000313" key="4">
    <source>
        <dbReference type="Proteomes" id="UP000310065"/>
    </source>
</evidence>
<gene>
    <name evidence="3" type="ORF">FFU37_08450</name>
</gene>
<dbReference type="SMART" id="SM00954">
    <property type="entry name" value="RelA_SpoT"/>
    <property type="match status" value="1"/>
</dbReference>
<keyword evidence="1" id="KW-0175">Coiled coil</keyword>
<dbReference type="EMBL" id="CP040558">
    <property type="protein sequence ID" value="QCU74494.1"/>
    <property type="molecule type" value="Genomic_DNA"/>
</dbReference>
<reference evidence="3 4" key="1">
    <citation type="submission" date="2019-05" db="EMBL/GenBank/DDBJ databases">
        <title>Complete genome sequence of Pseudoalteromonas sp. 16-SW-7(T) isolated from the Okhotsk Sea, Russia.</title>
        <authorList>
            <person name="Nguyen T.H."/>
            <person name="Nedashkovskaya O.I."/>
            <person name="Kim S.-G."/>
        </authorList>
    </citation>
    <scope>NUCLEOTIDE SEQUENCE [LARGE SCALE GENOMIC DNA]</scope>
    <source>
        <strain evidence="3 4">16-SW-7</strain>
    </source>
</reference>
<dbReference type="KEGG" id="pdv:FFU37_08450"/>
<evidence type="ECO:0000313" key="3">
    <source>
        <dbReference type="EMBL" id="QCU74494.1"/>
    </source>
</evidence>